<evidence type="ECO:0000313" key="2">
    <source>
        <dbReference type="EMBL" id="CAB4184310.1"/>
    </source>
</evidence>
<reference evidence="2" key="1">
    <citation type="submission" date="2020-05" db="EMBL/GenBank/DDBJ databases">
        <authorList>
            <person name="Chiriac C."/>
            <person name="Salcher M."/>
            <person name="Ghai R."/>
            <person name="Kavagutti S V."/>
        </authorList>
    </citation>
    <scope>NUCLEOTIDE SEQUENCE</scope>
</reference>
<sequence length="804" mass="86642">MAAVNYSTEEMDRFINQSVGAPNPVRAAGFPVVAPNVQQARNVDRQKILAFEYFQNVDDLAKAKTPKDRQLYQSNINDLIKEIGGVPRAPATPLIPAQPAAQPTTTATQPANQSPYSSSSIDQFIATSMKESPAPTGKSETQQLAEAQKPATVNPNVAAYGVKKRADVKENLPIQSVSELARALLQNVVVAPVAAGAGIVGGLIHTARTGEAPGQTGEQIRQAVTEQYGYTPPSKGGQEMLQAVTEIPAKVLGSEMGLPPVTGIGPAAVLAPAAIRQVAPTVVKVAQTPVPGVSKVANFVADVKSTRQQMADQFAQKKAISPTAVPETGLVSAGAAATELETSIKSALVNSKPEIQEMFKSVAPGQYTPETLKAIENHNQFAKFDMTPTEGQALENTSLMSREMNDRLKDPNLQARFESRDPKLIEGFNTIKQKIAPDVYETDPVKMANMPLEKMKADMVSHEQRIREAYDTANNATGTGQSAIDVAGLKSNIDQALQKKGKTKYLPAELRGDLDDALKKGFLTSEEYENFRTDTATIARTNPNPLARQAASIVREQLENVPLKGEFAKYKPLYDQARKLVVELKEKEKIPAYKAAASDTRTLAEIELGIPHPAANTFLERHYGEKTPEVNIKRMLDIIGKDSPEHQALNAAKVDQFKLRSGIKNDQGKVSQAALNKIIFETHKSNLPAMFGNLTTKELQDLAEVARKTESVKGVHAVNVSGTELVREQNAAIEAAKSIGKSAAEIAAANLTHGASTVALPVLERMFKSRQEKAAVAKLAAEQSAASERRLKPTAGINIRDMIK</sequence>
<dbReference type="EMBL" id="LR798410">
    <property type="protein sequence ID" value="CAB5230197.1"/>
    <property type="molecule type" value="Genomic_DNA"/>
</dbReference>
<feature type="compositionally biased region" description="Low complexity" evidence="1">
    <location>
        <begin position="90"/>
        <end position="115"/>
    </location>
</feature>
<evidence type="ECO:0000313" key="4">
    <source>
        <dbReference type="EMBL" id="CAB5230197.1"/>
    </source>
</evidence>
<gene>
    <name evidence="2" type="ORF">UFOVP1109_50</name>
    <name evidence="3" type="ORF">UFOVP1473_33</name>
    <name evidence="4" type="ORF">UFOVP1560_41</name>
</gene>
<protein>
    <submittedName>
        <fullName evidence="2">Uncharacterized protein</fullName>
    </submittedName>
</protein>
<organism evidence="2">
    <name type="scientific">uncultured Caudovirales phage</name>
    <dbReference type="NCBI Taxonomy" id="2100421"/>
    <lineage>
        <taxon>Viruses</taxon>
        <taxon>Duplodnaviria</taxon>
        <taxon>Heunggongvirae</taxon>
        <taxon>Uroviricota</taxon>
        <taxon>Caudoviricetes</taxon>
        <taxon>Peduoviridae</taxon>
        <taxon>Maltschvirus</taxon>
        <taxon>Maltschvirus maltsch</taxon>
    </lineage>
</organism>
<feature type="compositionally biased region" description="Polar residues" evidence="1">
    <location>
        <begin position="138"/>
        <end position="150"/>
    </location>
</feature>
<feature type="region of interest" description="Disordered" evidence="1">
    <location>
        <begin position="90"/>
        <end position="150"/>
    </location>
</feature>
<dbReference type="EMBL" id="LR797056">
    <property type="protein sequence ID" value="CAB4184310.1"/>
    <property type="molecule type" value="Genomic_DNA"/>
</dbReference>
<proteinExistence type="predicted"/>
<evidence type="ECO:0000256" key="1">
    <source>
        <dbReference type="SAM" id="MobiDB-lite"/>
    </source>
</evidence>
<evidence type="ECO:0000313" key="3">
    <source>
        <dbReference type="EMBL" id="CAB4215944.1"/>
    </source>
</evidence>
<name>A0A6J5QHX7_9CAUD</name>
<feature type="compositionally biased region" description="Polar residues" evidence="1">
    <location>
        <begin position="116"/>
        <end position="130"/>
    </location>
</feature>
<dbReference type="EMBL" id="LR797433">
    <property type="protein sequence ID" value="CAB4215944.1"/>
    <property type="molecule type" value="Genomic_DNA"/>
</dbReference>
<accession>A0A6J5QHX7</accession>